<reference evidence="1" key="1">
    <citation type="journal article" date="2020" name="Nature">
        <title>Giant virus diversity and host interactions through global metagenomics.</title>
        <authorList>
            <person name="Schulz F."/>
            <person name="Roux S."/>
            <person name="Paez-Espino D."/>
            <person name="Jungbluth S."/>
            <person name="Walsh D.A."/>
            <person name="Denef V.J."/>
            <person name="McMahon K.D."/>
            <person name="Konstantinidis K.T."/>
            <person name="Eloe-Fadrosh E.A."/>
            <person name="Kyrpides N.C."/>
            <person name="Woyke T."/>
        </authorList>
    </citation>
    <scope>NUCLEOTIDE SEQUENCE</scope>
    <source>
        <strain evidence="1">GVMAG-S-3300013006-158</strain>
    </source>
</reference>
<accession>A0A6C0KME5</accession>
<name>A0A6C0KME5_9ZZZZ</name>
<organism evidence="1">
    <name type="scientific">viral metagenome</name>
    <dbReference type="NCBI Taxonomy" id="1070528"/>
    <lineage>
        <taxon>unclassified sequences</taxon>
        <taxon>metagenomes</taxon>
        <taxon>organismal metagenomes</taxon>
    </lineage>
</organism>
<sequence length="63" mass="6890">MLFSPRIRLPSPPWKADKNSLFTEDDPYLIQGGIEGVLYFPFLPTIAPIATNSVANAPPSETS</sequence>
<dbReference type="EMBL" id="MN740937">
    <property type="protein sequence ID" value="QHU18789.1"/>
    <property type="molecule type" value="Genomic_DNA"/>
</dbReference>
<evidence type="ECO:0000313" key="1">
    <source>
        <dbReference type="EMBL" id="QHU18789.1"/>
    </source>
</evidence>
<dbReference type="AlphaFoldDB" id="A0A6C0KME5"/>
<protein>
    <submittedName>
        <fullName evidence="1">Uncharacterized protein</fullName>
    </submittedName>
</protein>
<proteinExistence type="predicted"/>